<sequence length="105" mass="11632">CWKTPTGHSCRASSCDSKSSPGPSITEIGPKPRPTKRASAGWQRGRRPTIASSSRSDWTRRGTARLRWTRTTSLRRPCLGWTSWGRRRGRGNRSIASTGFASSRS</sequence>
<protein>
    <submittedName>
        <fullName evidence="2">Uncharacterized protein</fullName>
    </submittedName>
</protein>
<feature type="compositionally biased region" description="Low complexity" evidence="1">
    <location>
        <begin position="9"/>
        <end position="24"/>
    </location>
</feature>
<evidence type="ECO:0000256" key="1">
    <source>
        <dbReference type="SAM" id="MobiDB-lite"/>
    </source>
</evidence>
<feature type="non-terminal residue" evidence="2">
    <location>
        <position position="1"/>
    </location>
</feature>
<dbReference type="EMBL" id="CADCWL010000068">
    <property type="protein sequence ID" value="CAA9559086.1"/>
    <property type="molecule type" value="Genomic_DNA"/>
</dbReference>
<organism evidence="2">
    <name type="scientific">uncultured Thermomicrobiales bacterium</name>
    <dbReference type="NCBI Taxonomy" id="1645740"/>
    <lineage>
        <taxon>Bacteria</taxon>
        <taxon>Pseudomonadati</taxon>
        <taxon>Thermomicrobiota</taxon>
        <taxon>Thermomicrobia</taxon>
        <taxon>Thermomicrobiales</taxon>
        <taxon>environmental samples</taxon>
    </lineage>
</organism>
<gene>
    <name evidence="2" type="ORF">AVDCRST_MAG19-1482</name>
</gene>
<feature type="region of interest" description="Disordered" evidence="1">
    <location>
        <begin position="80"/>
        <end position="105"/>
    </location>
</feature>
<dbReference type="AlphaFoldDB" id="A0A6J4UT27"/>
<feature type="region of interest" description="Disordered" evidence="1">
    <location>
        <begin position="1"/>
        <end position="62"/>
    </location>
</feature>
<feature type="compositionally biased region" description="Polar residues" evidence="1">
    <location>
        <begin position="94"/>
        <end position="105"/>
    </location>
</feature>
<accession>A0A6J4UT27</accession>
<feature type="non-terminal residue" evidence="2">
    <location>
        <position position="105"/>
    </location>
</feature>
<name>A0A6J4UT27_9BACT</name>
<reference evidence="2" key="1">
    <citation type="submission" date="2020-02" db="EMBL/GenBank/DDBJ databases">
        <authorList>
            <person name="Meier V. D."/>
        </authorList>
    </citation>
    <scope>NUCLEOTIDE SEQUENCE</scope>
    <source>
        <strain evidence="2">AVDCRST_MAG19</strain>
    </source>
</reference>
<proteinExistence type="predicted"/>
<evidence type="ECO:0000313" key="2">
    <source>
        <dbReference type="EMBL" id="CAA9559086.1"/>
    </source>
</evidence>